<protein>
    <submittedName>
        <fullName evidence="3">Uncharacterized protein</fullName>
    </submittedName>
</protein>
<reference evidence="3 4" key="1">
    <citation type="journal article" date="2008" name="J. Bacteriol.">
        <title>Complete genome sequence of the soil actinomycete Kocuria rhizophila.</title>
        <authorList>
            <person name="Takarada H."/>
            <person name="Sekine M."/>
            <person name="Kosugi H."/>
            <person name="Matsuo Y."/>
            <person name="Fujisawa T."/>
            <person name="Omata S."/>
            <person name="Kishi E."/>
            <person name="Shimizu A."/>
            <person name="Tsukatani N."/>
            <person name="Tanikawa S."/>
            <person name="Fujita N."/>
            <person name="Harayama S."/>
        </authorList>
    </citation>
    <scope>NUCLEOTIDE SEQUENCE [LARGE SCALE GENOMIC DNA]</scope>
    <source>
        <strain evidence="4">ATCC 9341 / DSM 348 / NBRC 103217 / DC2201</strain>
    </source>
</reference>
<name>B2GFP7_KOCRD</name>
<keyword evidence="2" id="KW-0472">Membrane</keyword>
<evidence type="ECO:0000256" key="2">
    <source>
        <dbReference type="SAM" id="Phobius"/>
    </source>
</evidence>
<gene>
    <name evidence="3" type="ordered locus">KRH_18380</name>
</gene>
<keyword evidence="4" id="KW-1185">Reference proteome</keyword>
<evidence type="ECO:0000313" key="3">
    <source>
        <dbReference type="EMBL" id="BAG30185.1"/>
    </source>
</evidence>
<dbReference type="KEGG" id="krh:KRH_18380"/>
<keyword evidence="2" id="KW-0812">Transmembrane</keyword>
<feature type="region of interest" description="Disordered" evidence="1">
    <location>
        <begin position="62"/>
        <end position="85"/>
    </location>
</feature>
<keyword evidence="2" id="KW-1133">Transmembrane helix</keyword>
<dbReference type="STRING" id="378753.KRH_18380"/>
<evidence type="ECO:0000256" key="1">
    <source>
        <dbReference type="SAM" id="MobiDB-lite"/>
    </source>
</evidence>
<organism evidence="3 4">
    <name type="scientific">Kocuria rhizophila (strain ATCC 9341 / DSM 348 / NBRC 103217 / DC2201)</name>
    <dbReference type="NCBI Taxonomy" id="378753"/>
    <lineage>
        <taxon>Bacteria</taxon>
        <taxon>Bacillati</taxon>
        <taxon>Actinomycetota</taxon>
        <taxon>Actinomycetes</taxon>
        <taxon>Micrococcales</taxon>
        <taxon>Micrococcaceae</taxon>
        <taxon>Kocuria</taxon>
    </lineage>
</organism>
<dbReference type="AlphaFoldDB" id="B2GFP7"/>
<feature type="transmembrane region" description="Helical" evidence="2">
    <location>
        <begin position="37"/>
        <end position="58"/>
    </location>
</feature>
<proteinExistence type="predicted"/>
<dbReference type="eggNOG" id="ENOG5030KVX">
    <property type="taxonomic scope" value="Bacteria"/>
</dbReference>
<dbReference type="Proteomes" id="UP000008838">
    <property type="component" value="Chromosome"/>
</dbReference>
<dbReference type="HOGENOM" id="CLU_2717095_0_0_11"/>
<dbReference type="RefSeq" id="WP_012398906.1">
    <property type="nucleotide sequence ID" value="NC_010617.1"/>
</dbReference>
<sequence length="85" mass="8854">MSEYPHDEFDDVPEDGARQGAHRGHNPRAREGSTRQFRAVLVSGVLALVLGAVCFVNAPRTAQDAQADAARPGASATLAGGVVRG</sequence>
<accession>B2GFP7</accession>
<feature type="compositionally biased region" description="Low complexity" evidence="1">
    <location>
        <begin position="62"/>
        <end position="76"/>
    </location>
</feature>
<dbReference type="EMBL" id="AP009152">
    <property type="protein sequence ID" value="BAG30185.1"/>
    <property type="molecule type" value="Genomic_DNA"/>
</dbReference>
<feature type="region of interest" description="Disordered" evidence="1">
    <location>
        <begin position="1"/>
        <end position="34"/>
    </location>
</feature>
<evidence type="ECO:0000313" key="4">
    <source>
        <dbReference type="Proteomes" id="UP000008838"/>
    </source>
</evidence>